<accession>A0A016W605</accession>
<comment type="caution">
    <text evidence="1">The sequence shown here is derived from an EMBL/GenBank/DDBJ whole genome shotgun (WGS) entry which is preliminary data.</text>
</comment>
<dbReference type="Pfam" id="PF17619">
    <property type="entry name" value="SCVP"/>
    <property type="match status" value="1"/>
</dbReference>
<dbReference type="InterPro" id="IPR035126">
    <property type="entry name" value="SCVP"/>
</dbReference>
<reference evidence="2" key="1">
    <citation type="journal article" date="2015" name="Nat. Genet.">
        <title>The genome and transcriptome of the zoonotic hookworm Ancylostoma ceylanicum identify infection-specific gene families.</title>
        <authorList>
            <person name="Schwarz E.M."/>
            <person name="Hu Y."/>
            <person name="Antoshechkin I."/>
            <person name="Miller M.M."/>
            <person name="Sternberg P.W."/>
            <person name="Aroian R.V."/>
        </authorList>
    </citation>
    <scope>NUCLEOTIDE SEQUENCE</scope>
    <source>
        <strain evidence="2">HY135</strain>
    </source>
</reference>
<evidence type="ECO:0000313" key="2">
    <source>
        <dbReference type="Proteomes" id="UP000024635"/>
    </source>
</evidence>
<dbReference type="Proteomes" id="UP000024635">
    <property type="component" value="Unassembled WGS sequence"/>
</dbReference>
<proteinExistence type="predicted"/>
<keyword evidence="2" id="KW-1185">Reference proteome</keyword>
<dbReference type="OrthoDB" id="5881577at2759"/>
<dbReference type="AlphaFoldDB" id="A0A016W605"/>
<protein>
    <submittedName>
        <fullName evidence="1">Uncharacterized protein</fullName>
    </submittedName>
</protein>
<organism evidence="1 2">
    <name type="scientific">Ancylostoma ceylanicum</name>
    <dbReference type="NCBI Taxonomy" id="53326"/>
    <lineage>
        <taxon>Eukaryota</taxon>
        <taxon>Metazoa</taxon>
        <taxon>Ecdysozoa</taxon>
        <taxon>Nematoda</taxon>
        <taxon>Chromadorea</taxon>
        <taxon>Rhabditida</taxon>
        <taxon>Rhabditina</taxon>
        <taxon>Rhabditomorpha</taxon>
        <taxon>Strongyloidea</taxon>
        <taxon>Ancylostomatidae</taxon>
        <taxon>Ancylostomatinae</taxon>
        <taxon>Ancylostoma</taxon>
    </lineage>
</organism>
<dbReference type="EMBL" id="JARK01001216">
    <property type="protein sequence ID" value="EYC34722.1"/>
    <property type="molecule type" value="Genomic_DNA"/>
</dbReference>
<gene>
    <name evidence="1" type="primary">Acey_s1617.g3926</name>
    <name evidence="1" type="ORF">Y032_1617g3926</name>
</gene>
<name>A0A016W605_9BILA</name>
<sequence>MTLLTNAPYPHSNPYYYTSRVEKEMRKVLRAYGANYDPRYVRISTRGVNQKLEVTVQAYSIDCKKAPGFMSKLRRRAGHLFVSAHLSCSNGREYYA</sequence>
<evidence type="ECO:0000313" key="1">
    <source>
        <dbReference type="EMBL" id="EYC34722.1"/>
    </source>
</evidence>